<dbReference type="InterPro" id="IPR001296">
    <property type="entry name" value="Glyco_trans_1"/>
</dbReference>
<proteinExistence type="predicted"/>
<dbReference type="EMBL" id="JBHRTA010000038">
    <property type="protein sequence ID" value="MFC3198569.1"/>
    <property type="molecule type" value="Genomic_DNA"/>
</dbReference>
<name>A0ABV7JP41_9SPHI</name>
<dbReference type="InterPro" id="IPR028098">
    <property type="entry name" value="Glyco_trans_4-like_N"/>
</dbReference>
<dbReference type="Gene3D" id="3.40.50.2000">
    <property type="entry name" value="Glycogen Phosphorylase B"/>
    <property type="match status" value="2"/>
</dbReference>
<protein>
    <submittedName>
        <fullName evidence="4">Glycosyltransferase family 4 protein</fullName>
    </submittedName>
</protein>
<evidence type="ECO:0000313" key="5">
    <source>
        <dbReference type="Proteomes" id="UP001595526"/>
    </source>
</evidence>
<feature type="domain" description="Glycosyltransferase subfamily 4-like N-terminal" evidence="3">
    <location>
        <begin position="55"/>
        <end position="177"/>
    </location>
</feature>
<gene>
    <name evidence="4" type="ORF">ACFOET_13170</name>
</gene>
<evidence type="ECO:0000256" key="1">
    <source>
        <dbReference type="ARBA" id="ARBA00022679"/>
    </source>
</evidence>
<evidence type="ECO:0000313" key="4">
    <source>
        <dbReference type="EMBL" id="MFC3198569.1"/>
    </source>
</evidence>
<dbReference type="Pfam" id="PF13439">
    <property type="entry name" value="Glyco_transf_4"/>
    <property type="match status" value="1"/>
</dbReference>
<dbReference type="PANTHER" id="PTHR46401">
    <property type="entry name" value="GLYCOSYLTRANSFERASE WBBK-RELATED"/>
    <property type="match status" value="1"/>
</dbReference>
<accession>A0ABV7JP41</accession>
<dbReference type="SUPFAM" id="SSF53756">
    <property type="entry name" value="UDP-Glycosyltransferase/glycogen phosphorylase"/>
    <property type="match status" value="1"/>
</dbReference>
<organism evidence="4 5">
    <name type="scientific">Parapedobacter deserti</name>
    <dbReference type="NCBI Taxonomy" id="1912957"/>
    <lineage>
        <taxon>Bacteria</taxon>
        <taxon>Pseudomonadati</taxon>
        <taxon>Bacteroidota</taxon>
        <taxon>Sphingobacteriia</taxon>
        <taxon>Sphingobacteriales</taxon>
        <taxon>Sphingobacteriaceae</taxon>
        <taxon>Parapedobacter</taxon>
    </lineage>
</organism>
<dbReference type="CDD" id="cd03809">
    <property type="entry name" value="GT4_MtfB-like"/>
    <property type="match status" value="1"/>
</dbReference>
<reference evidence="5" key="1">
    <citation type="journal article" date="2019" name="Int. J. Syst. Evol. Microbiol.">
        <title>The Global Catalogue of Microorganisms (GCM) 10K type strain sequencing project: providing services to taxonomists for standard genome sequencing and annotation.</title>
        <authorList>
            <consortium name="The Broad Institute Genomics Platform"/>
            <consortium name="The Broad Institute Genome Sequencing Center for Infectious Disease"/>
            <person name="Wu L."/>
            <person name="Ma J."/>
        </authorList>
    </citation>
    <scope>NUCLEOTIDE SEQUENCE [LARGE SCALE GENOMIC DNA]</scope>
    <source>
        <strain evidence="5">KCTC 52416</strain>
    </source>
</reference>
<evidence type="ECO:0000259" key="3">
    <source>
        <dbReference type="Pfam" id="PF13439"/>
    </source>
</evidence>
<dbReference type="RefSeq" id="WP_379023351.1">
    <property type="nucleotide sequence ID" value="NZ_JBHRTA010000038.1"/>
</dbReference>
<dbReference type="Pfam" id="PF00534">
    <property type="entry name" value="Glycos_transf_1"/>
    <property type="match status" value="1"/>
</dbReference>
<dbReference type="Proteomes" id="UP001595526">
    <property type="component" value="Unassembled WGS sequence"/>
</dbReference>
<sequence>MNIGFDAKRIFHNQTGLGNYGRDLVRILSAHYPEHGYYLYNPKASGRKLFGLSTPNVTERLPRSRFDRTFPSVWRSSGMVHDLRKDHIELFHGLSGELPIGLRRHGIRSVVTIHDLIFVRYPALYHIVDRTIYLRKFKHAALHADRIIAISEQTKQDVVAVLGVDAGKVEVIYQGCHPAFKQRYTDAEKQAVLEKHGLPPDFILNVGTIEARKNALVIIKAIASLDVHLVIAGKATPYLDELKTYIEQHRLSKKVTFIHGTSIDELAKLYQSARLFVYPSLFEGFGIPIIEALYSGVPVITSNTGCFPEAAGPSSKYIPPDDVAALTQTIQTVLGDASLRMAMIAHGLDYARRFDDAGIARQVHSLYRALCP</sequence>
<evidence type="ECO:0000259" key="2">
    <source>
        <dbReference type="Pfam" id="PF00534"/>
    </source>
</evidence>
<comment type="caution">
    <text evidence="4">The sequence shown here is derived from an EMBL/GenBank/DDBJ whole genome shotgun (WGS) entry which is preliminary data.</text>
</comment>
<keyword evidence="5" id="KW-1185">Reference proteome</keyword>
<dbReference type="PANTHER" id="PTHR46401:SF2">
    <property type="entry name" value="GLYCOSYLTRANSFERASE WBBK-RELATED"/>
    <property type="match status" value="1"/>
</dbReference>
<keyword evidence="1" id="KW-0808">Transferase</keyword>
<feature type="domain" description="Glycosyl transferase family 1" evidence="2">
    <location>
        <begin position="199"/>
        <end position="345"/>
    </location>
</feature>